<dbReference type="RefSeq" id="WP_229230981.1">
    <property type="nucleotide sequence ID" value="NZ_AP024525.1"/>
</dbReference>
<keyword evidence="4" id="KW-0812">Transmembrane</keyword>
<comment type="similarity">
    <text evidence="3">Belongs to the glycosyl hydrolase 84 family.</text>
</comment>
<evidence type="ECO:0000256" key="2">
    <source>
        <dbReference type="ARBA" id="ARBA00023295"/>
    </source>
</evidence>
<proteinExistence type="inferred from homology"/>
<dbReference type="SUPFAM" id="SSF51445">
    <property type="entry name" value="(Trans)glycosidases"/>
    <property type="match status" value="1"/>
</dbReference>
<dbReference type="InterPro" id="IPR051822">
    <property type="entry name" value="Glycosyl_Hydrolase_84"/>
</dbReference>
<dbReference type="Proteomes" id="UP001319861">
    <property type="component" value="Chromosome"/>
</dbReference>
<keyword evidence="2 3" id="KW-0326">Glycosidase</keyword>
<evidence type="ECO:0000313" key="7">
    <source>
        <dbReference type="Proteomes" id="UP001319861"/>
    </source>
</evidence>
<sequence>METPSKARRRRRLRAWIVTVVVALVAVGIVTAWIATRHEAAPVPYSGPALHPAPQHISGSGIDLDLSGRVTVVAADGADPVTVDSLTALLGEVAREVGTAPSAADAASGSTVILVGTWAEGGPLATALDSVKAAAEDGPRKEALGRPEGYVLATGTLEGHPAAILAGADAHGSFYAVQSLRDLLAGGRLAAVSVADWPLMATRGVIEGFYGTPWTDQARSDVLSAMGRAKMNTFFYSPKDDPFARERWRDLYTSDGAAGLRNVVALASRNHINVAYALSPGLDICYSRASDLDAAVAKIDSLYDLGIRTFIVPFDDISGSFRCRSDQTRFTAPGDGGALAQAQASFLNSLRDRLTADHPDLSPLQMVPTNYSGTTKDAYKTRLGRDLDPRIVVQWTGPEVVSHRISGDAAQTAQTVYGGPGKRRPVLIWDNFPVNDFAPEHLFLAPVEGRDPDLYKYVVGMVSNPMPEAYASLPGIATFADMTWNGADYRPYEALDAALVSLAGGDSAALSALRAFTDLNQNWQLDDLVHPAPALSRDVDAFWSAYRGGTPLPSGLADRARILQQVPELLTQLKGPGGEGYAADVAPWSAAAADYGAAMAHALDMLAAVRSNDEAAARSAEAALTASRRSAVALGLKLADGRLAIPATGDGVAQRFLDDALAEFNAAYGN</sequence>
<dbReference type="PANTHER" id="PTHR13170">
    <property type="entry name" value="O-GLCNACASE"/>
    <property type="match status" value="1"/>
</dbReference>
<keyword evidence="7" id="KW-1185">Reference proteome</keyword>
<feature type="active site" description="Proton donor" evidence="3">
    <location>
        <position position="316"/>
    </location>
</feature>
<dbReference type="SUPFAM" id="SSF55545">
    <property type="entry name" value="beta-N-acetylhexosaminidase-like domain"/>
    <property type="match status" value="1"/>
</dbReference>
<keyword evidence="4" id="KW-0472">Membrane</keyword>
<dbReference type="PANTHER" id="PTHR13170:SF16">
    <property type="entry name" value="PROTEIN O-GLCNACASE"/>
    <property type="match status" value="1"/>
</dbReference>
<dbReference type="InterPro" id="IPR017853">
    <property type="entry name" value="GH"/>
</dbReference>
<gene>
    <name evidence="6" type="ORF">SCMU_00620</name>
</gene>
<dbReference type="PROSITE" id="PS52009">
    <property type="entry name" value="GH84"/>
    <property type="match status" value="1"/>
</dbReference>
<evidence type="ECO:0000313" key="6">
    <source>
        <dbReference type="EMBL" id="BCT74220.1"/>
    </source>
</evidence>
<evidence type="ECO:0000256" key="3">
    <source>
        <dbReference type="PROSITE-ProRule" id="PRU01353"/>
    </source>
</evidence>
<protein>
    <submittedName>
        <fullName evidence="6">Beta-N-acetylglucosaminidase</fullName>
    </submittedName>
</protein>
<dbReference type="EMBL" id="AP024525">
    <property type="protein sequence ID" value="BCT74220.1"/>
    <property type="molecule type" value="Genomic_DNA"/>
</dbReference>
<dbReference type="InterPro" id="IPR015882">
    <property type="entry name" value="HEX_bac_N"/>
</dbReference>
<organism evidence="6 7">
    <name type="scientific">Sinomonas cyclohexanicum</name>
    <name type="common">Corynebacterium cyclohexanicum</name>
    <dbReference type="NCBI Taxonomy" id="322009"/>
    <lineage>
        <taxon>Bacteria</taxon>
        <taxon>Bacillati</taxon>
        <taxon>Actinomycetota</taxon>
        <taxon>Actinomycetes</taxon>
        <taxon>Micrococcales</taxon>
        <taxon>Micrococcaceae</taxon>
        <taxon>Sinomonas</taxon>
    </lineage>
</organism>
<feature type="transmembrane region" description="Helical" evidence="4">
    <location>
        <begin position="15"/>
        <end position="35"/>
    </location>
</feature>
<accession>A0ABM7PQ90</accession>
<dbReference type="Gene3D" id="1.20.58.460">
    <property type="entry name" value="Hyaluronidase post-catalytic domain-like"/>
    <property type="match status" value="1"/>
</dbReference>
<dbReference type="Gene3D" id="3.20.20.80">
    <property type="entry name" value="Glycosidases"/>
    <property type="match status" value="1"/>
</dbReference>
<name>A0ABM7PQ90_SINCY</name>
<reference evidence="6 7" key="1">
    <citation type="journal article" date="2021" name="J. Biosci. Bioeng.">
        <title>Identification and characterization of a chc gene cluster responsible for the aromatization pathway of cyclohexanecarboxylate degradation in Sinomonas cyclohexanicum ATCC 51369.</title>
        <authorList>
            <person name="Yamamoto T."/>
            <person name="Hasegawa Y."/>
            <person name="Lau P.C.K."/>
            <person name="Iwaki H."/>
        </authorList>
    </citation>
    <scope>NUCLEOTIDE SEQUENCE [LARGE SCALE GENOMIC DNA]</scope>
    <source>
        <strain evidence="6 7">ATCC 51369</strain>
    </source>
</reference>
<feature type="domain" description="GH84" evidence="5">
    <location>
        <begin position="201"/>
        <end position="487"/>
    </location>
</feature>
<dbReference type="Pfam" id="PF07555">
    <property type="entry name" value="NAGidase"/>
    <property type="match status" value="1"/>
</dbReference>
<evidence type="ECO:0000259" key="5">
    <source>
        <dbReference type="PROSITE" id="PS52009"/>
    </source>
</evidence>
<keyword evidence="4" id="KW-1133">Transmembrane helix</keyword>
<keyword evidence="1 3" id="KW-0378">Hydrolase</keyword>
<dbReference type="Gene3D" id="3.30.379.10">
    <property type="entry name" value="Chitobiase/beta-hexosaminidase domain 2-like"/>
    <property type="match status" value="1"/>
</dbReference>
<dbReference type="Pfam" id="PF02838">
    <property type="entry name" value="Glyco_hydro_20b"/>
    <property type="match status" value="1"/>
</dbReference>
<dbReference type="InterPro" id="IPR029018">
    <property type="entry name" value="Hex-like_dom2"/>
</dbReference>
<evidence type="ECO:0000256" key="1">
    <source>
        <dbReference type="ARBA" id="ARBA00022801"/>
    </source>
</evidence>
<evidence type="ECO:0000256" key="4">
    <source>
        <dbReference type="SAM" id="Phobius"/>
    </source>
</evidence>
<dbReference type="InterPro" id="IPR011496">
    <property type="entry name" value="O-GlcNAcase_cat"/>
</dbReference>